<dbReference type="Proteomes" id="UP000469440">
    <property type="component" value="Unassembled WGS sequence"/>
</dbReference>
<protein>
    <submittedName>
        <fullName evidence="2">Uncharacterized protein</fullName>
    </submittedName>
</protein>
<comment type="caution">
    <text evidence="2">The sequence shown here is derived from an EMBL/GenBank/DDBJ whole genome shotgun (WGS) entry which is preliminary data.</text>
</comment>
<keyword evidence="1" id="KW-1133">Transmembrane helix</keyword>
<evidence type="ECO:0000256" key="1">
    <source>
        <dbReference type="SAM" id="Phobius"/>
    </source>
</evidence>
<dbReference type="EMBL" id="VWXL01000047">
    <property type="protein sequence ID" value="MVB10676.1"/>
    <property type="molecule type" value="Genomic_DNA"/>
</dbReference>
<keyword evidence="1" id="KW-0472">Membrane</keyword>
<feature type="transmembrane region" description="Helical" evidence="1">
    <location>
        <begin position="113"/>
        <end position="133"/>
    </location>
</feature>
<evidence type="ECO:0000313" key="2">
    <source>
        <dbReference type="EMBL" id="MVB10676.1"/>
    </source>
</evidence>
<evidence type="ECO:0000313" key="3">
    <source>
        <dbReference type="Proteomes" id="UP000469440"/>
    </source>
</evidence>
<accession>A0A6N8HXX2</accession>
<feature type="transmembrane region" description="Helical" evidence="1">
    <location>
        <begin position="44"/>
        <end position="61"/>
    </location>
</feature>
<gene>
    <name evidence="2" type="ORF">CAFE_13720</name>
</gene>
<sequence length="173" mass="19451">MVIKVKNLLHRLCTVYAEIFTELKIKSKKSFQSSKRNVLKRNSIWNDATLFAVLFLLVFIHSNFNPGNFFEPAEKTAPLSIYAATLLCGAAGVAIRFPGLINRLHGDNRFDRLRFFILAVPGFLVLLQPLAAVGLSFPFVLKVNVLGPLGFWTCIVFLDCMKGKPNHKEEGIR</sequence>
<keyword evidence="3" id="KW-1185">Reference proteome</keyword>
<feature type="transmembrane region" description="Helical" evidence="1">
    <location>
        <begin position="81"/>
        <end position="101"/>
    </location>
</feature>
<feature type="transmembrane region" description="Helical" evidence="1">
    <location>
        <begin position="139"/>
        <end position="158"/>
    </location>
</feature>
<dbReference type="AlphaFoldDB" id="A0A6N8HXX2"/>
<organism evidence="2 3">
    <name type="scientific">Caproicibacter fermentans</name>
    <dbReference type="NCBI Taxonomy" id="2576756"/>
    <lineage>
        <taxon>Bacteria</taxon>
        <taxon>Bacillati</taxon>
        <taxon>Bacillota</taxon>
        <taxon>Clostridia</taxon>
        <taxon>Eubacteriales</taxon>
        <taxon>Acutalibacteraceae</taxon>
        <taxon>Caproicibacter</taxon>
    </lineage>
</organism>
<reference evidence="2 3" key="1">
    <citation type="submission" date="2019-09" db="EMBL/GenBank/DDBJ databases">
        <title>Genome sequence of Clostridium sp. EA1.</title>
        <authorList>
            <person name="Poehlein A."/>
            <person name="Bengelsdorf F.R."/>
            <person name="Daniel R."/>
        </authorList>
    </citation>
    <scope>NUCLEOTIDE SEQUENCE [LARGE SCALE GENOMIC DNA]</scope>
    <source>
        <strain evidence="2 3">EA1</strain>
    </source>
</reference>
<keyword evidence="1" id="KW-0812">Transmembrane</keyword>
<name>A0A6N8HXX2_9FIRM</name>
<proteinExistence type="predicted"/>